<keyword evidence="2" id="KW-0732">Signal</keyword>
<name>A0A1S2QMI8_9ACTN</name>
<dbReference type="AlphaFoldDB" id="A0A1S2QMI8"/>
<feature type="chain" id="PRO_5010324197" description="DUF916 domain-containing protein" evidence="2">
    <location>
        <begin position="32"/>
        <end position="293"/>
    </location>
</feature>
<feature type="transmembrane region" description="Helical" evidence="1">
    <location>
        <begin position="242"/>
        <end position="262"/>
    </location>
</feature>
<sequence>MPSAARALTRSLPLAACLLLAVLGAPPPAAAADPGWSVAPVGGGRPSFYAEGAPGTVLQDAVSVTNSGRAPLDVRFSGTGPRTVFARPTLRVPARTRAEVPFTVTVPAGDAPGVRSGAVVVRDAKGRTVSVPVRLRVGGPALAALTVEHLAVHAHSITYDLVNRGTTELVPTLAVRADGVFGRVLDRTPRALALRVRPGARVRLTEPWPDPPALDAVDVRLTVTAPGGAHDTAAASARFVPWAPVAGAGGVALAGAGALFAVRRRRGRAPADVPQGSAELPCPALELTEGAMK</sequence>
<keyword evidence="1" id="KW-0472">Membrane</keyword>
<gene>
    <name evidence="3" type="ORF">BIV23_04610</name>
</gene>
<accession>A0A1S2QMI8</accession>
<evidence type="ECO:0000313" key="4">
    <source>
        <dbReference type="Proteomes" id="UP000179642"/>
    </source>
</evidence>
<evidence type="ECO:0000256" key="1">
    <source>
        <dbReference type="SAM" id="Phobius"/>
    </source>
</evidence>
<evidence type="ECO:0000256" key="2">
    <source>
        <dbReference type="SAM" id="SignalP"/>
    </source>
</evidence>
<keyword evidence="1" id="KW-1133">Transmembrane helix</keyword>
<dbReference type="OrthoDB" id="4336304at2"/>
<dbReference type="RefSeq" id="WP_071379417.1">
    <property type="nucleotide sequence ID" value="NZ_MLYO01000011.1"/>
</dbReference>
<evidence type="ECO:0000313" key="3">
    <source>
        <dbReference type="EMBL" id="OIK07349.1"/>
    </source>
</evidence>
<protein>
    <recommendedName>
        <fullName evidence="5">DUF916 domain-containing protein</fullName>
    </recommendedName>
</protein>
<proteinExistence type="predicted"/>
<keyword evidence="4" id="KW-1185">Reference proteome</keyword>
<dbReference type="Proteomes" id="UP000179642">
    <property type="component" value="Unassembled WGS sequence"/>
</dbReference>
<reference evidence="3 4" key="1">
    <citation type="submission" date="2016-10" db="EMBL/GenBank/DDBJ databases">
        <title>Genome sequence of Streptomyces sp. MUSC 1.</title>
        <authorList>
            <person name="Lee L.-H."/>
            <person name="Ser H.-L."/>
            <person name="Law J.W.-F."/>
        </authorList>
    </citation>
    <scope>NUCLEOTIDE SEQUENCE [LARGE SCALE GENOMIC DNA]</scope>
    <source>
        <strain evidence="3 4">MUSC 1</strain>
    </source>
</reference>
<evidence type="ECO:0008006" key="5">
    <source>
        <dbReference type="Google" id="ProtNLM"/>
    </source>
</evidence>
<comment type="caution">
    <text evidence="3">The sequence shown here is derived from an EMBL/GenBank/DDBJ whole genome shotgun (WGS) entry which is preliminary data.</text>
</comment>
<organism evidence="3 4">
    <name type="scientific">Streptomyces monashensis</name>
    <dbReference type="NCBI Taxonomy" id="1678012"/>
    <lineage>
        <taxon>Bacteria</taxon>
        <taxon>Bacillati</taxon>
        <taxon>Actinomycetota</taxon>
        <taxon>Actinomycetes</taxon>
        <taxon>Kitasatosporales</taxon>
        <taxon>Streptomycetaceae</taxon>
        <taxon>Streptomyces</taxon>
    </lineage>
</organism>
<dbReference type="EMBL" id="MLYO01000011">
    <property type="protein sequence ID" value="OIK07349.1"/>
    <property type="molecule type" value="Genomic_DNA"/>
</dbReference>
<keyword evidence="1" id="KW-0812">Transmembrane</keyword>
<feature type="signal peptide" evidence="2">
    <location>
        <begin position="1"/>
        <end position="31"/>
    </location>
</feature>